<dbReference type="AlphaFoldDB" id="A0A6N3Z5S9"/>
<evidence type="ECO:0000313" key="2">
    <source>
        <dbReference type="EMBL" id="MUK46100.1"/>
    </source>
</evidence>
<comment type="caution">
    <text evidence="2">The sequence shown here is derived from an EMBL/GenBank/DDBJ whole genome shotgun (WGS) entry which is preliminary data.</text>
</comment>
<gene>
    <name evidence="2" type="ORF">GNP77_11985</name>
</gene>
<dbReference type="GO" id="GO:0016829">
    <property type="term" value="F:lyase activity"/>
    <property type="evidence" value="ECO:0007669"/>
    <property type="project" value="InterPro"/>
</dbReference>
<proteinExistence type="predicted"/>
<evidence type="ECO:0000313" key="3">
    <source>
        <dbReference type="Proteomes" id="UP000435323"/>
    </source>
</evidence>
<name>A0A6N3Z5S9_ALIFS</name>
<organism evidence="2 3">
    <name type="scientific">Aliivibrio fischeri</name>
    <name type="common">Vibrio fischeri</name>
    <dbReference type="NCBI Taxonomy" id="668"/>
    <lineage>
        <taxon>Bacteria</taxon>
        <taxon>Pseudomonadati</taxon>
        <taxon>Pseudomonadota</taxon>
        <taxon>Gammaproteobacteria</taxon>
        <taxon>Vibrionales</taxon>
        <taxon>Vibrionaceae</taxon>
        <taxon>Aliivibrio</taxon>
    </lineage>
</organism>
<sequence>MYKMNYQNELKDFLTRIDDFISSDIYSHTPEFMFESLKDWSAFHSLEEVKEWFVNKRKQSTLEVEDIPLKQVAGWNIDKDSGNIYHDSGDFFTIHGVRVTSKNREVAVTWDQPILEQVGYDGGLLGIIRKRINGIPHYLCEAKEEPGNYGKVQISPSLQATFANINQAHGGRKPHFTDLFMERDNLDDVTVLFDAWLAEDGGRLHLKRNRGILIELDEAASISLPNDNFIWLSLYQIKQLLKEDAWINPHIRGILAHG</sequence>
<evidence type="ECO:0000259" key="1">
    <source>
        <dbReference type="Pfam" id="PF03559"/>
    </source>
</evidence>
<protein>
    <submittedName>
        <fullName evidence="2">Response regulator receiver protein</fullName>
    </submittedName>
</protein>
<dbReference type="EMBL" id="WOBO01000014">
    <property type="protein sequence ID" value="MUK46100.1"/>
    <property type="molecule type" value="Genomic_DNA"/>
</dbReference>
<accession>A0A6N3Z5S9</accession>
<reference evidence="2 3" key="1">
    <citation type="submission" date="2019-11" db="EMBL/GenBank/DDBJ databases">
        <title>Using colonization assays and comparative genomics to discover symbiosis behaviors and factors in Vibrio fischeri.</title>
        <authorList>
            <person name="Bongrand C."/>
            <person name="Moriano-Gutierrez S."/>
            <person name="Arevalo P."/>
            <person name="Mcfall-Ngai M."/>
            <person name="Visick K."/>
            <person name="Polz M.F."/>
            <person name="Ruby E.G."/>
        </authorList>
    </citation>
    <scope>NUCLEOTIDE SEQUENCE [LARGE SCALE GENOMIC DNA]</scope>
    <source>
        <strain evidence="3">emors.3.2</strain>
    </source>
</reference>
<feature type="domain" description="dTDP-4-dehydro-6-deoxy-alpha-D-glucopyranose 2,3-dehydratase" evidence="1">
    <location>
        <begin position="47"/>
        <end position="256"/>
    </location>
</feature>
<dbReference type="Gene3D" id="3.90.79.40">
    <property type="entry name" value="EvaA sugar 2,3-dehydratase subunit"/>
    <property type="match status" value="1"/>
</dbReference>
<dbReference type="Pfam" id="PF03559">
    <property type="entry name" value="Hexose_dehydrat"/>
    <property type="match status" value="1"/>
</dbReference>
<dbReference type="InterPro" id="IPR005212">
    <property type="entry name" value="EvaA-like"/>
</dbReference>
<dbReference type="InterPro" id="IPR038153">
    <property type="entry name" value="EvaA-like_sf"/>
</dbReference>
<dbReference type="Proteomes" id="UP000435323">
    <property type="component" value="Unassembled WGS sequence"/>
</dbReference>